<dbReference type="AlphaFoldDB" id="A0A1J1HZN5"/>
<keyword evidence="3" id="KW-1185">Reference proteome</keyword>
<feature type="region of interest" description="Disordered" evidence="1">
    <location>
        <begin position="29"/>
        <end position="72"/>
    </location>
</feature>
<proteinExistence type="predicted"/>
<sequence>MSVCVSSSLSGGMTHASHLHLTSTLSMMQQSFQSHHPMAPSAVLNSNLEMSQTQSSTQLQTSSSSSSSDINEPNQEMLLALIARNKTLEGEFRLF</sequence>
<gene>
    <name evidence="2" type="ORF">CLUMA_CG007021</name>
</gene>
<dbReference type="Proteomes" id="UP000183832">
    <property type="component" value="Unassembled WGS sequence"/>
</dbReference>
<dbReference type="EMBL" id="CVRI01000037">
    <property type="protein sequence ID" value="CRK93485.1"/>
    <property type="molecule type" value="Genomic_DNA"/>
</dbReference>
<protein>
    <submittedName>
        <fullName evidence="2">CLUMA_CG007021, isoform A</fullName>
    </submittedName>
</protein>
<evidence type="ECO:0000313" key="2">
    <source>
        <dbReference type="EMBL" id="CRK93485.1"/>
    </source>
</evidence>
<name>A0A1J1HZN5_9DIPT</name>
<reference evidence="2 3" key="1">
    <citation type="submission" date="2015-04" db="EMBL/GenBank/DDBJ databases">
        <authorList>
            <person name="Syromyatnikov M.Y."/>
            <person name="Popov V.N."/>
        </authorList>
    </citation>
    <scope>NUCLEOTIDE SEQUENCE [LARGE SCALE GENOMIC DNA]</scope>
</reference>
<feature type="compositionally biased region" description="Low complexity" evidence="1">
    <location>
        <begin position="51"/>
        <end position="68"/>
    </location>
</feature>
<organism evidence="2 3">
    <name type="scientific">Clunio marinus</name>
    <dbReference type="NCBI Taxonomy" id="568069"/>
    <lineage>
        <taxon>Eukaryota</taxon>
        <taxon>Metazoa</taxon>
        <taxon>Ecdysozoa</taxon>
        <taxon>Arthropoda</taxon>
        <taxon>Hexapoda</taxon>
        <taxon>Insecta</taxon>
        <taxon>Pterygota</taxon>
        <taxon>Neoptera</taxon>
        <taxon>Endopterygota</taxon>
        <taxon>Diptera</taxon>
        <taxon>Nematocera</taxon>
        <taxon>Chironomoidea</taxon>
        <taxon>Chironomidae</taxon>
        <taxon>Clunio</taxon>
    </lineage>
</organism>
<evidence type="ECO:0000256" key="1">
    <source>
        <dbReference type="SAM" id="MobiDB-lite"/>
    </source>
</evidence>
<dbReference type="OrthoDB" id="8093062at2759"/>
<evidence type="ECO:0000313" key="3">
    <source>
        <dbReference type="Proteomes" id="UP000183832"/>
    </source>
</evidence>
<accession>A0A1J1HZN5</accession>